<dbReference type="GO" id="GO:0016020">
    <property type="term" value="C:membrane"/>
    <property type="evidence" value="ECO:0007669"/>
    <property type="project" value="GOC"/>
</dbReference>
<dbReference type="Pfam" id="PF04488">
    <property type="entry name" value="Gly_transf_sug"/>
    <property type="match status" value="1"/>
</dbReference>
<keyword evidence="1 2" id="KW-0808">Transferase</keyword>
<name>A0A1M6UKK5_SELRU</name>
<dbReference type="GO" id="GO:0051999">
    <property type="term" value="P:mannosyl-inositol phosphorylceramide biosynthetic process"/>
    <property type="evidence" value="ECO:0007669"/>
    <property type="project" value="TreeGrafter"/>
</dbReference>
<dbReference type="SUPFAM" id="SSF53448">
    <property type="entry name" value="Nucleotide-diphospho-sugar transferases"/>
    <property type="match status" value="1"/>
</dbReference>
<evidence type="ECO:0000313" key="2">
    <source>
        <dbReference type="EMBL" id="SHK69721.1"/>
    </source>
</evidence>
<dbReference type="PANTHER" id="PTHR32385">
    <property type="entry name" value="MANNOSYL PHOSPHORYLINOSITOL CERAMIDE SYNTHASE"/>
    <property type="match status" value="1"/>
</dbReference>
<dbReference type="InterPro" id="IPR029044">
    <property type="entry name" value="Nucleotide-diphossugar_trans"/>
</dbReference>
<dbReference type="Gene3D" id="3.90.550.20">
    <property type="match status" value="1"/>
</dbReference>
<proteinExistence type="predicted"/>
<dbReference type="InterPro" id="IPR051706">
    <property type="entry name" value="Glycosyltransferase_domain"/>
</dbReference>
<reference evidence="2 3" key="1">
    <citation type="submission" date="2016-11" db="EMBL/GenBank/DDBJ databases">
        <authorList>
            <person name="Jaros S."/>
            <person name="Januszkiewicz K."/>
            <person name="Wedrychowicz H."/>
        </authorList>
    </citation>
    <scope>NUCLEOTIDE SEQUENCE [LARGE SCALE GENOMIC DNA]</scope>
    <source>
        <strain evidence="2 3">HD4</strain>
    </source>
</reference>
<dbReference type="PANTHER" id="PTHR32385:SF15">
    <property type="entry name" value="INOSITOL PHOSPHOCERAMIDE MANNOSYLTRANSFERASE 1"/>
    <property type="match status" value="1"/>
</dbReference>
<dbReference type="EMBL" id="FRBC01000013">
    <property type="protein sequence ID" value="SHK69721.1"/>
    <property type="molecule type" value="Genomic_DNA"/>
</dbReference>
<dbReference type="AlphaFoldDB" id="A0A1M6UKK5"/>
<protein>
    <submittedName>
        <fullName evidence="2">Glycosyltransferase sugar-binding region containing DXD motif-containing protein</fullName>
    </submittedName>
</protein>
<dbReference type="RefSeq" id="WP_073089761.1">
    <property type="nucleotide sequence ID" value="NZ_FRBC01000013.1"/>
</dbReference>
<accession>A0A1M6UKK5</accession>
<evidence type="ECO:0000256" key="1">
    <source>
        <dbReference type="ARBA" id="ARBA00022679"/>
    </source>
</evidence>
<gene>
    <name evidence="2" type="ORF">SAMN05216582_1139</name>
</gene>
<dbReference type="GO" id="GO:0000030">
    <property type="term" value="F:mannosyltransferase activity"/>
    <property type="evidence" value="ECO:0007669"/>
    <property type="project" value="TreeGrafter"/>
</dbReference>
<sequence length="369" mass="42489">MLSIKNFGSVEFRKYARGKKIYIWGAGRALESCLDIYFEGQDVQLILDNNRRLWGKSIQHNNKEVFIGGKDLLLQHMTKYGVDNSLLMITSSFYGPDIVADLDKNSELDGLECFLQIIIRSTKENIPNYSFSDGKHIIPKKIHYIWIGGNPLPQEFKDNIETWKKYNPDYKIICWNESNYDFLKCDYVREAYESKCYSFASNYARLDIVFEHGGIYLDTDVECIASFDKLLNDEAFFNMGCTDRINIGCGFGAIAGSTVVKDMMVALSQNHFLLPSGRPEKKPFNIVVNPVMKKYGFKIENYYQKKGGVVLYPCEVMSPKTIEGLPDFYSDKTVSIHWESGTWKTSEEEKSFMRVKEIILTRLDGFLKL</sequence>
<organism evidence="2 3">
    <name type="scientific">Selenomonas ruminantium</name>
    <dbReference type="NCBI Taxonomy" id="971"/>
    <lineage>
        <taxon>Bacteria</taxon>
        <taxon>Bacillati</taxon>
        <taxon>Bacillota</taxon>
        <taxon>Negativicutes</taxon>
        <taxon>Selenomonadales</taxon>
        <taxon>Selenomonadaceae</taxon>
        <taxon>Selenomonas</taxon>
    </lineage>
</organism>
<dbReference type="Proteomes" id="UP000184263">
    <property type="component" value="Unassembled WGS sequence"/>
</dbReference>
<dbReference type="OrthoDB" id="9802987at2"/>
<dbReference type="InterPro" id="IPR007577">
    <property type="entry name" value="GlycoTrfase_DXD_sugar-bd_CS"/>
</dbReference>
<evidence type="ECO:0000313" key="3">
    <source>
        <dbReference type="Proteomes" id="UP000184263"/>
    </source>
</evidence>